<accession>A0A9D4MVI5</accession>
<organism evidence="1 2">
    <name type="scientific">Dreissena polymorpha</name>
    <name type="common">Zebra mussel</name>
    <name type="synonym">Mytilus polymorpha</name>
    <dbReference type="NCBI Taxonomy" id="45954"/>
    <lineage>
        <taxon>Eukaryota</taxon>
        <taxon>Metazoa</taxon>
        <taxon>Spiralia</taxon>
        <taxon>Lophotrochozoa</taxon>
        <taxon>Mollusca</taxon>
        <taxon>Bivalvia</taxon>
        <taxon>Autobranchia</taxon>
        <taxon>Heteroconchia</taxon>
        <taxon>Euheterodonta</taxon>
        <taxon>Imparidentia</taxon>
        <taxon>Neoheterodontei</taxon>
        <taxon>Myida</taxon>
        <taxon>Dreissenoidea</taxon>
        <taxon>Dreissenidae</taxon>
        <taxon>Dreissena</taxon>
    </lineage>
</organism>
<name>A0A9D4MVI5_DREPO</name>
<evidence type="ECO:0000313" key="2">
    <source>
        <dbReference type="Proteomes" id="UP000828390"/>
    </source>
</evidence>
<dbReference type="Proteomes" id="UP000828390">
    <property type="component" value="Unassembled WGS sequence"/>
</dbReference>
<reference evidence="1" key="1">
    <citation type="journal article" date="2019" name="bioRxiv">
        <title>The Genome of the Zebra Mussel, Dreissena polymorpha: A Resource for Invasive Species Research.</title>
        <authorList>
            <person name="McCartney M.A."/>
            <person name="Auch B."/>
            <person name="Kono T."/>
            <person name="Mallez S."/>
            <person name="Zhang Y."/>
            <person name="Obille A."/>
            <person name="Becker A."/>
            <person name="Abrahante J.E."/>
            <person name="Garbe J."/>
            <person name="Badalamenti J.P."/>
            <person name="Herman A."/>
            <person name="Mangelson H."/>
            <person name="Liachko I."/>
            <person name="Sullivan S."/>
            <person name="Sone E.D."/>
            <person name="Koren S."/>
            <person name="Silverstein K.A.T."/>
            <person name="Beckman K.B."/>
            <person name="Gohl D.M."/>
        </authorList>
    </citation>
    <scope>NUCLEOTIDE SEQUENCE</scope>
    <source>
        <strain evidence="1">Duluth1</strain>
        <tissue evidence="1">Whole animal</tissue>
    </source>
</reference>
<gene>
    <name evidence="1" type="ORF">DPMN_007236</name>
</gene>
<comment type="caution">
    <text evidence="1">The sequence shown here is derived from an EMBL/GenBank/DDBJ whole genome shotgun (WGS) entry which is preliminary data.</text>
</comment>
<sequence>MGQQKHTHHSGQLSVLAVPCSQLFKQTYRYNLLDHTKLALVKTEDAYHTDVLTAESHHFSGSEEELPGTAEVLAVGPHHNYYLLHYTMFALVQTEHAHHKLPACWTPPQYTHHKVLPAGPHHFLLDHTIKKYYLQNSHIIADTEVLPAGPRHNMRIIVDILPAGPQHLPGSAEVLTSGPHHNMNIIADSFQVQPAEPHYNTHIIVDSLQEHTHHKELPAGPHHHEHHIEILLAGPQHNTHTHHYGHFQEPHHNTFIIADIIQVNRFQGSHHNTHIIYYLLDHTMWTMSWQKYFLLDNGTECDRQTDRLTD</sequence>
<dbReference type="AlphaFoldDB" id="A0A9D4MVI5"/>
<keyword evidence="2" id="KW-1185">Reference proteome</keyword>
<protein>
    <submittedName>
        <fullName evidence="1">Uncharacterized protein</fullName>
    </submittedName>
</protein>
<reference evidence="1" key="2">
    <citation type="submission" date="2020-11" db="EMBL/GenBank/DDBJ databases">
        <authorList>
            <person name="McCartney M.A."/>
            <person name="Auch B."/>
            <person name="Kono T."/>
            <person name="Mallez S."/>
            <person name="Becker A."/>
            <person name="Gohl D.M."/>
            <person name="Silverstein K.A.T."/>
            <person name="Koren S."/>
            <person name="Bechman K.B."/>
            <person name="Herman A."/>
            <person name="Abrahante J.E."/>
            <person name="Garbe J."/>
        </authorList>
    </citation>
    <scope>NUCLEOTIDE SEQUENCE</scope>
    <source>
        <strain evidence="1">Duluth1</strain>
        <tissue evidence="1">Whole animal</tissue>
    </source>
</reference>
<dbReference type="EMBL" id="JAIWYP010000001">
    <property type="protein sequence ID" value="KAH3883281.1"/>
    <property type="molecule type" value="Genomic_DNA"/>
</dbReference>
<evidence type="ECO:0000313" key="1">
    <source>
        <dbReference type="EMBL" id="KAH3883281.1"/>
    </source>
</evidence>
<proteinExistence type="predicted"/>